<dbReference type="NCBIfam" id="TIGR04183">
    <property type="entry name" value="Por_Secre_tail"/>
    <property type="match status" value="1"/>
</dbReference>
<dbReference type="Proteomes" id="UP000535020">
    <property type="component" value="Unassembled WGS sequence"/>
</dbReference>
<dbReference type="InterPro" id="IPR013783">
    <property type="entry name" value="Ig-like_fold"/>
</dbReference>
<feature type="domain" description="Secretion system C-terminal sorting" evidence="3">
    <location>
        <begin position="785"/>
        <end position="857"/>
    </location>
</feature>
<reference evidence="5 6" key="1">
    <citation type="submission" date="2020-07" db="EMBL/GenBank/DDBJ databases">
        <authorList>
            <person name="Sun Q."/>
        </authorList>
    </citation>
    <scope>NUCLEOTIDE SEQUENCE [LARGE SCALE GENOMIC DNA]</scope>
    <source>
        <strain evidence="5 6">MAH-1</strain>
    </source>
</reference>
<sequence>MKRKLLLFLAAFLISDYSFAQAVANPVSDLTQCGNTIFDLTVTANAALGNQSPNQFTVSWYMTMMDADNDVNPIANPNAFYGTNEEVVWLRVTNMTTQEFDVTSFTLHLTGMTFTPLPDVTACGFYTLPVLNAGQYYSQPNAQGQPLPAGTTIAVTMMVYVHGSGSECDFEDSFMVFILPFPTAPMMNDVTICSQYVLPELNAGNYYTGPGGTGTMLQAGTTVTESMTIYVFVTNGFCTDESSFEVILQSAPDIDVEDVTSCTPYQLPALPDGQMYYLIPGAAPVEAGTIIYETQDVYVGAQNGNCGNFASFTVTVGDFDFDPQPMTACSLNGFGTFDFNALYAEINALSPSANVAIYLTLADALAQAAPVLPIYTAMSSFQVVYVRIENMATGCFSIHGMTLQTFACTNSSISGVVQFDADSDGCDASDVGLEGIQITCTNGNHVFYAYTNAQGEYTFEDVFLGNNFISVVNSTLPTGAILIGNPTQTVNVTGDGQQLDANFCVNDANDFMDAGIFLYANWGAVPGFAAHYTIYVHNGGALPISGSVTLTYDEAKLNFVSSSPAPASASTGSITVNFTDIEAFGSLYIPIQFNVETPPTANSGDVLHFNATVSIANDINPNNNVSVLNQTVVNSYDPNDITVHEGTSITPQQASDYLHYTIRFQNTGTAPAVNVRLENELADLLDWNTFRPVASSHAYLANRDGNQVTFNFYGINLAAEQDDEPASHGYIVYEIKPVAGIQLGDTIENTAEIYFDFNPAIVTNTATTTVEQLSTPENQSDVFVLYPNPASGSFIIRSVENNQLDMEITDVRGSTVLSKRLTPIQNESVVDISGLSSGLYFVKLSSENASLTKKLIIR</sequence>
<dbReference type="Pfam" id="PF24595">
    <property type="entry name" value="DUF7619"/>
    <property type="match status" value="1"/>
</dbReference>
<dbReference type="AlphaFoldDB" id="A0A7Y8Y302"/>
<feature type="signal peptide" evidence="2">
    <location>
        <begin position="1"/>
        <end position="20"/>
    </location>
</feature>
<comment type="caution">
    <text evidence="5">The sequence shown here is derived from an EMBL/GenBank/DDBJ whole genome shotgun (WGS) entry which is preliminary data.</text>
</comment>
<protein>
    <submittedName>
        <fullName evidence="5">T9SS type A sorting domain-containing protein</fullName>
    </submittedName>
</protein>
<feature type="chain" id="PRO_5030778796" evidence="2">
    <location>
        <begin position="21"/>
        <end position="858"/>
    </location>
</feature>
<evidence type="ECO:0000256" key="1">
    <source>
        <dbReference type="ARBA" id="ARBA00022729"/>
    </source>
</evidence>
<dbReference type="InterPro" id="IPR055353">
    <property type="entry name" value="DUF7619"/>
</dbReference>
<name>A0A7Y8Y302_9FLAO</name>
<dbReference type="InterPro" id="IPR026444">
    <property type="entry name" value="Secre_tail"/>
</dbReference>
<evidence type="ECO:0000256" key="2">
    <source>
        <dbReference type="SAM" id="SignalP"/>
    </source>
</evidence>
<organism evidence="5 6">
    <name type="scientific">Flavobacterium agri</name>
    <dbReference type="NCBI Taxonomy" id="2743471"/>
    <lineage>
        <taxon>Bacteria</taxon>
        <taxon>Pseudomonadati</taxon>
        <taxon>Bacteroidota</taxon>
        <taxon>Flavobacteriia</taxon>
        <taxon>Flavobacteriales</taxon>
        <taxon>Flavobacteriaceae</taxon>
        <taxon>Flavobacterium</taxon>
    </lineage>
</organism>
<dbReference type="SUPFAM" id="SSF117074">
    <property type="entry name" value="Hypothetical protein PA1324"/>
    <property type="match status" value="1"/>
</dbReference>
<evidence type="ECO:0000313" key="6">
    <source>
        <dbReference type="Proteomes" id="UP000535020"/>
    </source>
</evidence>
<feature type="domain" description="DUF7619" evidence="4">
    <location>
        <begin position="637"/>
        <end position="769"/>
    </location>
</feature>
<keyword evidence="1 2" id="KW-0732">Signal</keyword>
<proteinExistence type="predicted"/>
<dbReference type="EMBL" id="JACBJI010000004">
    <property type="protein sequence ID" value="NYA71562.1"/>
    <property type="molecule type" value="Genomic_DNA"/>
</dbReference>
<dbReference type="Pfam" id="PF18962">
    <property type="entry name" value="Por_Secre_tail"/>
    <property type="match status" value="1"/>
</dbReference>
<evidence type="ECO:0000313" key="5">
    <source>
        <dbReference type="EMBL" id="NYA71562.1"/>
    </source>
</evidence>
<keyword evidence="6" id="KW-1185">Reference proteome</keyword>
<evidence type="ECO:0000259" key="4">
    <source>
        <dbReference type="Pfam" id="PF24595"/>
    </source>
</evidence>
<dbReference type="Gene3D" id="2.60.40.10">
    <property type="entry name" value="Immunoglobulins"/>
    <property type="match status" value="1"/>
</dbReference>
<accession>A0A7Y8Y302</accession>
<gene>
    <name evidence="5" type="ORF">HZF10_11560</name>
</gene>
<dbReference type="RefSeq" id="WP_176006361.1">
    <property type="nucleotide sequence ID" value="NZ_JABWMI010000011.1"/>
</dbReference>
<evidence type="ECO:0000259" key="3">
    <source>
        <dbReference type="Pfam" id="PF18962"/>
    </source>
</evidence>